<dbReference type="EMBL" id="NHOQ01000377">
    <property type="protein sequence ID" value="PWA30558.1"/>
    <property type="molecule type" value="Genomic_DNA"/>
</dbReference>
<keyword evidence="3" id="KW-1185">Reference proteome</keyword>
<protein>
    <recommendedName>
        <fullName evidence="1">Snake toxin/toxin-like domain-containing protein</fullName>
    </recommendedName>
</protein>
<dbReference type="Pfam" id="PF00087">
    <property type="entry name" value="Toxin_TOLIP"/>
    <property type="match status" value="1"/>
</dbReference>
<name>A0A315W4P7_GAMAF</name>
<dbReference type="STRING" id="33528.ENSGAFP00000030628"/>
<evidence type="ECO:0000313" key="3">
    <source>
        <dbReference type="Proteomes" id="UP000250572"/>
    </source>
</evidence>
<dbReference type="Gene3D" id="2.10.60.10">
    <property type="entry name" value="CD59"/>
    <property type="match status" value="1"/>
</dbReference>
<gene>
    <name evidence="2" type="ORF">CCH79_00020592</name>
</gene>
<evidence type="ECO:0000313" key="2">
    <source>
        <dbReference type="EMBL" id="PWA30558.1"/>
    </source>
</evidence>
<comment type="caution">
    <text evidence="2">The sequence shown here is derived from an EMBL/GenBank/DDBJ whole genome shotgun (WGS) entry which is preliminary data.</text>
</comment>
<feature type="non-terminal residue" evidence="2">
    <location>
        <position position="70"/>
    </location>
</feature>
<sequence length="70" mass="7550">MKTLNCEGNESYCIKATKGKNVTLKGCASKLICSDQSAARVNQFSPEQISCCHGDYCNSTSRASTNLLLL</sequence>
<dbReference type="Proteomes" id="UP000250572">
    <property type="component" value="Unassembled WGS sequence"/>
</dbReference>
<dbReference type="SUPFAM" id="SSF57302">
    <property type="entry name" value="Snake toxin-like"/>
    <property type="match status" value="1"/>
</dbReference>
<proteinExistence type="predicted"/>
<dbReference type="InterPro" id="IPR045860">
    <property type="entry name" value="Snake_toxin-like_sf"/>
</dbReference>
<dbReference type="AlphaFoldDB" id="A0A315W4P7"/>
<reference evidence="2 3" key="1">
    <citation type="journal article" date="2018" name="G3 (Bethesda)">
        <title>A High-Quality Reference Genome for the Invasive Mosquitofish Gambusia affinis Using a Chicago Library.</title>
        <authorList>
            <person name="Hoffberg S.L."/>
            <person name="Troendle N.J."/>
            <person name="Glenn T.C."/>
            <person name="Mahmud O."/>
            <person name="Louha S."/>
            <person name="Chalopin D."/>
            <person name="Bennetzen J.L."/>
            <person name="Mauricio R."/>
        </authorList>
    </citation>
    <scope>NUCLEOTIDE SEQUENCE [LARGE SCALE GENOMIC DNA]</scope>
    <source>
        <strain evidence="2">NE01/NJP1002.9</strain>
        <tissue evidence="2">Muscle</tissue>
    </source>
</reference>
<evidence type="ECO:0000259" key="1">
    <source>
        <dbReference type="Pfam" id="PF00087"/>
    </source>
</evidence>
<feature type="domain" description="Snake toxin/toxin-like" evidence="1">
    <location>
        <begin position="2"/>
        <end position="58"/>
    </location>
</feature>
<accession>A0A315W4P7</accession>
<dbReference type="InterPro" id="IPR035076">
    <property type="entry name" value="Toxin/TOLIP"/>
</dbReference>
<organism evidence="2 3">
    <name type="scientific">Gambusia affinis</name>
    <name type="common">Western mosquitofish</name>
    <name type="synonym">Heterandria affinis</name>
    <dbReference type="NCBI Taxonomy" id="33528"/>
    <lineage>
        <taxon>Eukaryota</taxon>
        <taxon>Metazoa</taxon>
        <taxon>Chordata</taxon>
        <taxon>Craniata</taxon>
        <taxon>Vertebrata</taxon>
        <taxon>Euteleostomi</taxon>
        <taxon>Actinopterygii</taxon>
        <taxon>Neopterygii</taxon>
        <taxon>Teleostei</taxon>
        <taxon>Neoteleostei</taxon>
        <taxon>Acanthomorphata</taxon>
        <taxon>Ovalentaria</taxon>
        <taxon>Atherinomorphae</taxon>
        <taxon>Cyprinodontiformes</taxon>
        <taxon>Poeciliidae</taxon>
        <taxon>Poeciliinae</taxon>
        <taxon>Gambusia</taxon>
    </lineage>
</organism>